<dbReference type="OrthoDB" id="603275at2"/>
<sequence>MSGKKIKHRIGWLFLCLLPIFGQAQVAIHGKVSAKGEPLGGVRIDLRFADDSRMLTYTFSDGQGNYRLQTTQRGKFILQFKSLGSEPLSLAIAQTQADTLIDVQMRPGGVQRLQEVIVHAKQPYRNGRDTLELAVSSFLQGDERNVEDLLRKIPGINVGSDGSIKIGKKEVEKVMVEGDDFFEKGYRLLTQNMSVQSLEKIQILQRYSSNKQLKGIENSDKVALNLQLKADSKNQWLGSVGLQGSPTGPKYYQASANLMNFGKRNKYYLLASGNNNGYDAVSSINHLIQSGSTNEPGQIGVDVSTPILIDNTPNLPNFDYRRTNFNNDKLISLNTILNPIAAFKIKWLGFANPTKKSFYRNTVQEYNLEDIQFTTNENYEFARKIDNYFTKVELQYEPSPHTSLKYTGTLGSLNSNELGTLIFNNIASLETTKNKGYLTNHNLSYSYKLSERKALVSSVRFINQQSPVDYSINQYYYQDLFGSNSVSEVQQHIDNNLRYLGATTHYVSRQQNGNFFELGLSSTYQQQELNTLLRLLSGPKAENKTVVYPPKFANEMTLRLFQTNIISKYTVKHRSWEITPRLQLGIANSWLINFEKQKHKNSLQLSPGLSGKWAIHRKGRLETDLFFQQQNSKLTDLIPNYYTTGVRNFIKGMDNMATLSSSGGTLQYTYGNMSDRFFTNLWIGHQILFDYIGTESDLNPNFNLVQQRLLKDKTLTYGKAELNYFVKSLNGNLKLDVGFNTVDYENVVVGLGLRKIRTNRYDYGLSFRSSWKSCFNMYTGYSLQTNSYRMEGETNTLTNSQAFLNLFLRFGDNLQFSLKNESYRFGAMPQQKNQTYYFSDFSVFYELKRYKTRFDITAKNIFNTRSFRNAMLTDVSRSTTEYRLLPRYISFGIDYNF</sequence>
<evidence type="ECO:0000313" key="2">
    <source>
        <dbReference type="Proteomes" id="UP000282423"/>
    </source>
</evidence>
<dbReference type="AlphaFoldDB" id="A0A420VSV2"/>
<protein>
    <recommendedName>
        <fullName evidence="3">TonB-dependent receptor</fullName>
    </recommendedName>
</protein>
<accession>A0A420VSV2</accession>
<dbReference type="Proteomes" id="UP000282423">
    <property type="component" value="Unassembled WGS sequence"/>
</dbReference>
<gene>
    <name evidence="1" type="ORF">D7322_22150</name>
</gene>
<comment type="caution">
    <text evidence="1">The sequence shown here is derived from an EMBL/GenBank/DDBJ whole genome shotgun (WGS) entry which is preliminary data.</text>
</comment>
<evidence type="ECO:0000313" key="1">
    <source>
        <dbReference type="EMBL" id="RKO69463.1"/>
    </source>
</evidence>
<reference evidence="1 2" key="1">
    <citation type="submission" date="2018-10" db="EMBL/GenBank/DDBJ databases">
        <title>Sphingobacterium sp. M05W1-28.</title>
        <authorList>
            <person name="Cai H."/>
        </authorList>
    </citation>
    <scope>NUCLEOTIDE SEQUENCE [LARGE SCALE GENOMIC DNA]</scope>
    <source>
        <strain evidence="1 2">M05W1-28</strain>
    </source>
</reference>
<proteinExistence type="predicted"/>
<organism evidence="1 2">
    <name type="scientific">Sphingobacterium puteale</name>
    <dbReference type="NCBI Taxonomy" id="2420510"/>
    <lineage>
        <taxon>Bacteria</taxon>
        <taxon>Pseudomonadati</taxon>
        <taxon>Bacteroidota</taxon>
        <taxon>Sphingobacteriia</taxon>
        <taxon>Sphingobacteriales</taxon>
        <taxon>Sphingobacteriaceae</taxon>
        <taxon>Sphingobacterium</taxon>
    </lineage>
</organism>
<dbReference type="SUPFAM" id="SSF56935">
    <property type="entry name" value="Porins"/>
    <property type="match status" value="1"/>
</dbReference>
<dbReference type="RefSeq" id="WP_121126392.1">
    <property type="nucleotide sequence ID" value="NZ_RBWS01000019.1"/>
</dbReference>
<evidence type="ECO:0008006" key="3">
    <source>
        <dbReference type="Google" id="ProtNLM"/>
    </source>
</evidence>
<name>A0A420VSV2_9SPHI</name>
<keyword evidence="2" id="KW-1185">Reference proteome</keyword>
<dbReference type="EMBL" id="RBWS01000019">
    <property type="protein sequence ID" value="RKO69463.1"/>
    <property type="molecule type" value="Genomic_DNA"/>
</dbReference>